<gene>
    <name evidence="2" type="ORF">TeGR_g5987</name>
</gene>
<dbReference type="EMBL" id="BRYB01003587">
    <property type="protein sequence ID" value="GMI39136.1"/>
    <property type="molecule type" value="Genomic_DNA"/>
</dbReference>
<name>A0ABQ6N325_9STRA</name>
<protein>
    <submittedName>
        <fullName evidence="2">Uncharacterized protein</fullName>
    </submittedName>
</protein>
<comment type="caution">
    <text evidence="2">The sequence shown here is derived from an EMBL/GenBank/DDBJ whole genome shotgun (WGS) entry which is preliminary data.</text>
</comment>
<evidence type="ECO:0000313" key="2">
    <source>
        <dbReference type="EMBL" id="GMI39136.1"/>
    </source>
</evidence>
<evidence type="ECO:0000256" key="1">
    <source>
        <dbReference type="SAM" id="Phobius"/>
    </source>
</evidence>
<keyword evidence="1" id="KW-0472">Membrane</keyword>
<keyword evidence="1" id="KW-0812">Transmembrane</keyword>
<dbReference type="Proteomes" id="UP001165060">
    <property type="component" value="Unassembled WGS sequence"/>
</dbReference>
<proteinExistence type="predicted"/>
<feature type="non-terminal residue" evidence="2">
    <location>
        <position position="1"/>
    </location>
</feature>
<evidence type="ECO:0000313" key="3">
    <source>
        <dbReference type="Proteomes" id="UP001165060"/>
    </source>
</evidence>
<feature type="transmembrane region" description="Helical" evidence="1">
    <location>
        <begin position="39"/>
        <end position="61"/>
    </location>
</feature>
<sequence length="87" mass="9941">PNPPPPSFGYSLSLILSGSMMQIVANNVPDCSYACSLKIGFRLIVFWSFLSLLLLVLAIFYSHRMRLHSKRGSLYKSINKYFKPNKR</sequence>
<keyword evidence="1" id="KW-1133">Transmembrane helix</keyword>
<keyword evidence="3" id="KW-1185">Reference proteome</keyword>
<accession>A0ABQ6N325</accession>
<organism evidence="2 3">
    <name type="scientific">Tetraparma gracilis</name>
    <dbReference type="NCBI Taxonomy" id="2962635"/>
    <lineage>
        <taxon>Eukaryota</taxon>
        <taxon>Sar</taxon>
        <taxon>Stramenopiles</taxon>
        <taxon>Ochrophyta</taxon>
        <taxon>Bolidophyceae</taxon>
        <taxon>Parmales</taxon>
        <taxon>Triparmaceae</taxon>
        <taxon>Tetraparma</taxon>
    </lineage>
</organism>
<reference evidence="2 3" key="1">
    <citation type="journal article" date="2023" name="Commun. Biol.">
        <title>Genome analysis of Parmales, the sister group of diatoms, reveals the evolutionary specialization of diatoms from phago-mixotrophs to photoautotrophs.</title>
        <authorList>
            <person name="Ban H."/>
            <person name="Sato S."/>
            <person name="Yoshikawa S."/>
            <person name="Yamada K."/>
            <person name="Nakamura Y."/>
            <person name="Ichinomiya M."/>
            <person name="Sato N."/>
            <person name="Blanc-Mathieu R."/>
            <person name="Endo H."/>
            <person name="Kuwata A."/>
            <person name="Ogata H."/>
        </authorList>
    </citation>
    <scope>NUCLEOTIDE SEQUENCE [LARGE SCALE GENOMIC DNA]</scope>
</reference>